<keyword evidence="7" id="KW-1185">Reference proteome</keyword>
<dbReference type="NCBIfam" id="TIGR00447">
    <property type="entry name" value="pth"/>
    <property type="match status" value="1"/>
</dbReference>
<evidence type="ECO:0000256" key="4">
    <source>
        <dbReference type="ARBA" id="ARBA00022884"/>
    </source>
</evidence>
<dbReference type="InterPro" id="IPR036416">
    <property type="entry name" value="Pept_tRNA_hydro_sf"/>
</dbReference>
<organism evidence="6 7">
    <name type="scientific">Candida boidinii</name>
    <name type="common">Yeast</name>
    <dbReference type="NCBI Taxonomy" id="5477"/>
    <lineage>
        <taxon>Eukaryota</taxon>
        <taxon>Fungi</taxon>
        <taxon>Dikarya</taxon>
        <taxon>Ascomycota</taxon>
        <taxon>Saccharomycotina</taxon>
        <taxon>Pichiomycetes</taxon>
        <taxon>Pichiales</taxon>
        <taxon>Pichiaceae</taxon>
        <taxon>Ogataea</taxon>
        <taxon>Ogataea/Candida clade</taxon>
    </lineage>
</organism>
<dbReference type="EMBL" id="BSXN01002137">
    <property type="protein sequence ID" value="GME75695.1"/>
    <property type="molecule type" value="Genomic_DNA"/>
</dbReference>
<keyword evidence="3" id="KW-0378">Hydrolase</keyword>
<keyword evidence="2" id="KW-0820">tRNA-binding</keyword>
<gene>
    <name evidence="6" type="ORF">Cboi02_000488800</name>
</gene>
<evidence type="ECO:0000313" key="6">
    <source>
        <dbReference type="EMBL" id="GME75695.1"/>
    </source>
</evidence>
<comment type="caution">
    <text evidence="6">The sequence shown here is derived from an EMBL/GenBank/DDBJ whole genome shotgun (WGS) entry which is preliminary data.</text>
</comment>
<evidence type="ECO:0000313" key="7">
    <source>
        <dbReference type="Proteomes" id="UP001165120"/>
    </source>
</evidence>
<dbReference type="Gene3D" id="3.40.50.1470">
    <property type="entry name" value="Peptidyl-tRNA hydrolase"/>
    <property type="match status" value="1"/>
</dbReference>
<keyword evidence="4" id="KW-0694">RNA-binding</keyword>
<proteinExistence type="inferred from homology"/>
<accession>A0A9W6WJG9</accession>
<comment type="similarity">
    <text evidence="5">Belongs to the PTH family.</text>
</comment>
<evidence type="ECO:0000256" key="2">
    <source>
        <dbReference type="ARBA" id="ARBA00022555"/>
    </source>
</evidence>
<evidence type="ECO:0000256" key="1">
    <source>
        <dbReference type="ARBA" id="ARBA00013260"/>
    </source>
</evidence>
<dbReference type="GO" id="GO:0004045">
    <property type="term" value="F:peptidyl-tRNA hydrolase activity"/>
    <property type="evidence" value="ECO:0007669"/>
    <property type="project" value="UniProtKB-EC"/>
</dbReference>
<dbReference type="PROSITE" id="PS01196">
    <property type="entry name" value="PEPT_TRNA_HYDROL_2"/>
    <property type="match status" value="1"/>
</dbReference>
<dbReference type="InterPro" id="IPR018171">
    <property type="entry name" value="Pept_tRNA_hydro_CS"/>
</dbReference>
<dbReference type="Pfam" id="PF01195">
    <property type="entry name" value="Pept_tRNA_hydro"/>
    <property type="match status" value="1"/>
</dbReference>
<evidence type="ECO:0000256" key="3">
    <source>
        <dbReference type="ARBA" id="ARBA00022801"/>
    </source>
</evidence>
<dbReference type="SUPFAM" id="SSF53178">
    <property type="entry name" value="Peptidyl-tRNA hydrolase-like"/>
    <property type="match status" value="1"/>
</dbReference>
<protein>
    <recommendedName>
        <fullName evidence="1">peptidyl-tRNA hydrolase</fullName>
        <ecNumber evidence="1">3.1.1.29</ecNumber>
    </recommendedName>
</protein>
<reference evidence="6" key="1">
    <citation type="submission" date="2023-04" db="EMBL/GenBank/DDBJ databases">
        <title>Candida boidinii NBRC 10035.</title>
        <authorList>
            <person name="Ichikawa N."/>
            <person name="Sato H."/>
            <person name="Tonouchi N."/>
        </authorList>
    </citation>
    <scope>NUCLEOTIDE SEQUENCE</scope>
    <source>
        <strain evidence="6">NBRC 10035</strain>
    </source>
</reference>
<dbReference type="PANTHER" id="PTHR17224:SF1">
    <property type="entry name" value="PEPTIDYL-TRNA HYDROLASE"/>
    <property type="match status" value="1"/>
</dbReference>
<sequence length="245" mass="28149">MLRSSIIGLGILIIVVYAIDNIIFTMKSKAVSNSLNLLKRLSIPNENRPFLMITSIGNPENQYQNTRHSVGHSILHEYARRNGFNVKKSISRFEFLSNENKDNIILYETQGYMNLSGKNLVQPWSKILELKLKESFNPVLIVLHDELDLELGKVKVRKQNSSHRGHNGLKDIQKYIGKGYTAVQIGIGRNYQKEGERNRNPNIVADYVLSKFKPEEKDIIDEISVEKVSDIIEEMENGKYIFDKQ</sequence>
<dbReference type="AlphaFoldDB" id="A0A9W6WJG9"/>
<dbReference type="InterPro" id="IPR001328">
    <property type="entry name" value="Pept_tRNA_hydro"/>
</dbReference>
<evidence type="ECO:0000256" key="5">
    <source>
        <dbReference type="ARBA" id="ARBA00038063"/>
    </source>
</evidence>
<dbReference type="EC" id="3.1.1.29" evidence="1"/>
<dbReference type="PANTHER" id="PTHR17224">
    <property type="entry name" value="PEPTIDYL-TRNA HYDROLASE"/>
    <property type="match status" value="1"/>
</dbReference>
<name>A0A9W6WJG9_CANBO</name>
<dbReference type="GO" id="GO:0000049">
    <property type="term" value="F:tRNA binding"/>
    <property type="evidence" value="ECO:0007669"/>
    <property type="project" value="UniProtKB-KW"/>
</dbReference>
<dbReference type="Proteomes" id="UP001165120">
    <property type="component" value="Unassembled WGS sequence"/>
</dbReference>